<evidence type="ECO:0000256" key="2">
    <source>
        <dbReference type="ARBA" id="ARBA00022692"/>
    </source>
</evidence>
<dbReference type="Pfam" id="PF00664">
    <property type="entry name" value="ABC_membrane"/>
    <property type="match status" value="1"/>
</dbReference>
<dbReference type="KEGG" id="tbg:TbgDal_XI510"/>
<feature type="transmembrane region" description="Helical" evidence="7">
    <location>
        <begin position="6"/>
        <end position="24"/>
    </location>
</feature>
<sequence length="691" mass="76234">MYILTVLRFFFLFFLLRHMTARCITKMVRHAHLLWYPHHPETLLSVKRFASSVRQRNHYGEASPTQRPSRSFSPLYVVEPSTRKGSFWRYLRTVRQEAVLIGAAVVGVGFYSLATLAIPATFGKLIDFAGNGELPLGTSMQLLGWFTLAGVANFARLACIGYTGERVIARLRGQLYRAIFRQPAAFFDVAENSAGSLAQRLSMDCNLIGASLTDAVTQGSKNILQTFGSIGIMLYYSPTLTCVVCGMIPPLAVFAGVYGKFVRKLQRQMQDALAVSGSVASERLNNIRTVKAFAMESKESKWYEKKVDVVFQISKRMLFFNASYVSSIQFVGYGALYCIIWAGSMLVAANQISSGVLFSFVLYTVYCGLGLMGLTNLATEINKGFGASIRVYDILDTADDIQKLQEQTKGVVPLECHWNIKLTDVSFAYPTRPEVAVYEKLSLEIKPSRCTCIVGSSGSGKSSLAMLLMKLYEHSDGTITLDGTDLKSIDTRWLRSKVGYVGQEPVLFGGTIAQNIAYGAEGHDWDDAVDRWLYSSVVESATKANAHQFVTALPEGYNTYVGEGGRSLSGGQKQRIAIARALMRSPGILILDEATSALDSESEIVVHEAVSRLIEDAKKGSEKRTVLMFAHKLSMIRKADHIVVLERGRAVAQGSFDEVRMHPLFCQLVGLPLPRSVREQQSDTLEAGAEV</sequence>
<dbReference type="SUPFAM" id="SSF90123">
    <property type="entry name" value="ABC transporter transmembrane region"/>
    <property type="match status" value="1"/>
</dbReference>
<dbReference type="SMART" id="SM00382">
    <property type="entry name" value="AAA"/>
    <property type="match status" value="1"/>
</dbReference>
<name>D0A5I5_TRYB9</name>
<gene>
    <name evidence="10" type="ORF">TbgDal_XI510</name>
</gene>
<keyword evidence="6 7" id="KW-0472">Membrane</keyword>
<dbReference type="RefSeq" id="XP_011779200.1">
    <property type="nucleotide sequence ID" value="XM_011780898.1"/>
</dbReference>
<feature type="domain" description="ABC transmembrane type-1" evidence="9">
    <location>
        <begin position="103"/>
        <end position="383"/>
    </location>
</feature>
<keyword evidence="5 7" id="KW-1133">Transmembrane helix</keyword>
<dbReference type="InterPro" id="IPR036640">
    <property type="entry name" value="ABC1_TM_sf"/>
</dbReference>
<organism evidence="10 11">
    <name type="scientific">Trypanosoma brucei gambiense (strain MHOM/CI/86/DAL972)</name>
    <dbReference type="NCBI Taxonomy" id="679716"/>
    <lineage>
        <taxon>Eukaryota</taxon>
        <taxon>Discoba</taxon>
        <taxon>Euglenozoa</taxon>
        <taxon>Kinetoplastea</taxon>
        <taxon>Metakinetoplastina</taxon>
        <taxon>Trypanosomatida</taxon>
        <taxon>Trypanosomatidae</taxon>
        <taxon>Trypanosoma</taxon>
    </lineage>
</organism>
<dbReference type="EMBL" id="FN554974">
    <property type="protein sequence ID" value="CBH16936.1"/>
    <property type="molecule type" value="Genomic_DNA"/>
</dbReference>
<dbReference type="Proteomes" id="UP000002316">
    <property type="component" value="Chromosome 11"/>
</dbReference>
<dbReference type="GO" id="GO:0005524">
    <property type="term" value="F:ATP binding"/>
    <property type="evidence" value="ECO:0007669"/>
    <property type="project" value="UniProtKB-KW"/>
</dbReference>
<dbReference type="InterPro" id="IPR027417">
    <property type="entry name" value="P-loop_NTPase"/>
</dbReference>
<dbReference type="Gene3D" id="1.20.1560.10">
    <property type="entry name" value="ABC transporter type 1, transmembrane domain"/>
    <property type="match status" value="1"/>
</dbReference>
<dbReference type="InterPro" id="IPR011527">
    <property type="entry name" value="ABC1_TM_dom"/>
</dbReference>
<feature type="transmembrane region" description="Helical" evidence="7">
    <location>
        <begin position="355"/>
        <end position="374"/>
    </location>
</feature>
<dbReference type="FunFam" id="3.40.50.300:FF:001797">
    <property type="entry name" value="ABC transporter, putative"/>
    <property type="match status" value="1"/>
</dbReference>
<dbReference type="GO" id="GO:0015421">
    <property type="term" value="F:ABC-type oligopeptide transporter activity"/>
    <property type="evidence" value="ECO:0007669"/>
    <property type="project" value="TreeGrafter"/>
</dbReference>
<dbReference type="OrthoDB" id="6500128at2759"/>
<reference evidence="11" key="1">
    <citation type="journal article" date="2010" name="PLoS Negl. Trop. Dis.">
        <title>The genome sequence of Trypanosoma brucei gambiense, causative agent of chronic human african trypanosomiasis.</title>
        <authorList>
            <person name="Jackson A.P."/>
            <person name="Sanders M."/>
            <person name="Berry A."/>
            <person name="McQuillan J."/>
            <person name="Aslett M.A."/>
            <person name="Quail M.A."/>
            <person name="Chukualim B."/>
            <person name="Capewell P."/>
            <person name="MacLeod A."/>
            <person name="Melville S.E."/>
            <person name="Gibson W."/>
            <person name="Barry J.D."/>
            <person name="Berriman M."/>
            <person name="Hertz-Fowler C."/>
        </authorList>
    </citation>
    <scope>NUCLEOTIDE SEQUENCE [LARGE SCALE GENOMIC DNA]</scope>
    <source>
        <strain evidence="11">MHOM/CI/86/DAL972</strain>
    </source>
</reference>
<feature type="transmembrane region" description="Helical" evidence="7">
    <location>
        <begin position="98"/>
        <end position="122"/>
    </location>
</feature>
<feature type="domain" description="ABC transporter" evidence="8">
    <location>
        <begin position="420"/>
        <end position="672"/>
    </location>
</feature>
<dbReference type="PROSITE" id="PS50929">
    <property type="entry name" value="ABC_TM1F"/>
    <property type="match status" value="1"/>
</dbReference>
<evidence type="ECO:0000259" key="8">
    <source>
        <dbReference type="PROSITE" id="PS50893"/>
    </source>
</evidence>
<feature type="transmembrane region" description="Helical" evidence="7">
    <location>
        <begin position="142"/>
        <end position="162"/>
    </location>
</feature>
<accession>D0A5I5</accession>
<dbReference type="InterPro" id="IPR039421">
    <property type="entry name" value="Type_1_exporter"/>
</dbReference>
<dbReference type="Gene3D" id="3.40.50.300">
    <property type="entry name" value="P-loop containing nucleotide triphosphate hydrolases"/>
    <property type="match status" value="1"/>
</dbReference>
<dbReference type="SUPFAM" id="SSF52540">
    <property type="entry name" value="P-loop containing nucleoside triphosphate hydrolases"/>
    <property type="match status" value="1"/>
</dbReference>
<dbReference type="Pfam" id="PF00005">
    <property type="entry name" value="ABC_tran"/>
    <property type="match status" value="1"/>
</dbReference>
<evidence type="ECO:0000259" key="9">
    <source>
        <dbReference type="PROSITE" id="PS50929"/>
    </source>
</evidence>
<dbReference type="VEuPathDB" id="TriTrypDB:Tbg972.11.510"/>
<keyword evidence="4" id="KW-0067">ATP-binding</keyword>
<dbReference type="InterPro" id="IPR003593">
    <property type="entry name" value="AAA+_ATPase"/>
</dbReference>
<comment type="subcellular location">
    <subcellularLocation>
        <location evidence="1">Membrane</location>
        <topology evidence="1">Multi-pass membrane protein</topology>
    </subcellularLocation>
</comment>
<keyword evidence="2 7" id="KW-0812">Transmembrane</keyword>
<keyword evidence="3" id="KW-0547">Nucleotide-binding</keyword>
<dbReference type="GO" id="GO:0016887">
    <property type="term" value="F:ATP hydrolysis activity"/>
    <property type="evidence" value="ECO:0007669"/>
    <property type="project" value="InterPro"/>
</dbReference>
<dbReference type="PANTHER" id="PTHR43394:SF1">
    <property type="entry name" value="ATP-BINDING CASSETTE SUB-FAMILY B MEMBER 10, MITOCHONDRIAL"/>
    <property type="match status" value="1"/>
</dbReference>
<evidence type="ECO:0000256" key="1">
    <source>
        <dbReference type="ARBA" id="ARBA00004141"/>
    </source>
</evidence>
<dbReference type="AlphaFoldDB" id="D0A5I5"/>
<evidence type="ECO:0000256" key="6">
    <source>
        <dbReference type="ARBA" id="ARBA00023136"/>
    </source>
</evidence>
<dbReference type="FunFam" id="1.20.1560.10:FF:000261">
    <property type="entry name" value="ABC transporter, putative"/>
    <property type="match status" value="1"/>
</dbReference>
<dbReference type="PROSITE" id="PS50893">
    <property type="entry name" value="ABC_TRANSPORTER_2"/>
    <property type="match status" value="1"/>
</dbReference>
<evidence type="ECO:0000256" key="7">
    <source>
        <dbReference type="SAM" id="Phobius"/>
    </source>
</evidence>
<proteinExistence type="predicted"/>
<evidence type="ECO:0000313" key="11">
    <source>
        <dbReference type="Proteomes" id="UP000002316"/>
    </source>
</evidence>
<evidence type="ECO:0000256" key="3">
    <source>
        <dbReference type="ARBA" id="ARBA00022741"/>
    </source>
</evidence>
<dbReference type="CDD" id="cd18573">
    <property type="entry name" value="ABC_6TM_ABCB10_like"/>
    <property type="match status" value="1"/>
</dbReference>
<dbReference type="PROSITE" id="PS00211">
    <property type="entry name" value="ABC_TRANSPORTER_1"/>
    <property type="match status" value="1"/>
</dbReference>
<dbReference type="InterPro" id="IPR017871">
    <property type="entry name" value="ABC_transporter-like_CS"/>
</dbReference>
<evidence type="ECO:0000256" key="4">
    <source>
        <dbReference type="ARBA" id="ARBA00022840"/>
    </source>
</evidence>
<dbReference type="GeneID" id="23867508"/>
<feature type="transmembrane region" description="Helical" evidence="7">
    <location>
        <begin position="324"/>
        <end position="349"/>
    </location>
</feature>
<evidence type="ECO:0000313" key="10">
    <source>
        <dbReference type="EMBL" id="CBH16936.1"/>
    </source>
</evidence>
<protein>
    <submittedName>
        <fullName evidence="10">ABC transporter, putative</fullName>
    </submittedName>
</protein>
<dbReference type="InterPro" id="IPR003439">
    <property type="entry name" value="ABC_transporter-like_ATP-bd"/>
</dbReference>
<evidence type="ECO:0000256" key="5">
    <source>
        <dbReference type="ARBA" id="ARBA00022989"/>
    </source>
</evidence>
<dbReference type="GO" id="GO:0005743">
    <property type="term" value="C:mitochondrial inner membrane"/>
    <property type="evidence" value="ECO:0007669"/>
    <property type="project" value="TreeGrafter"/>
</dbReference>
<dbReference type="GO" id="GO:0090374">
    <property type="term" value="P:oligopeptide export from mitochondrion"/>
    <property type="evidence" value="ECO:0007669"/>
    <property type="project" value="TreeGrafter"/>
</dbReference>
<dbReference type="PANTHER" id="PTHR43394">
    <property type="entry name" value="ATP-DEPENDENT PERMEASE MDL1, MITOCHONDRIAL"/>
    <property type="match status" value="1"/>
</dbReference>